<dbReference type="Gene3D" id="3.50.50.60">
    <property type="entry name" value="FAD/NAD(P)-binding domain"/>
    <property type="match status" value="1"/>
</dbReference>
<evidence type="ECO:0000313" key="2">
    <source>
        <dbReference type="Proteomes" id="UP000019471"/>
    </source>
</evidence>
<dbReference type="GeneID" id="19195943"/>
<reference evidence="1 2" key="1">
    <citation type="submission" date="2013-03" db="EMBL/GenBank/DDBJ databases">
        <title>The Genome Sequence of Cladophialophora psammophila CBS 110553.</title>
        <authorList>
            <consortium name="The Broad Institute Genomics Platform"/>
            <person name="Cuomo C."/>
            <person name="de Hoog S."/>
            <person name="Gorbushina A."/>
            <person name="Walker B."/>
            <person name="Young S.K."/>
            <person name="Zeng Q."/>
            <person name="Gargeya S."/>
            <person name="Fitzgerald M."/>
            <person name="Haas B."/>
            <person name="Abouelleil A."/>
            <person name="Allen A.W."/>
            <person name="Alvarado L."/>
            <person name="Arachchi H.M."/>
            <person name="Berlin A.M."/>
            <person name="Chapman S.B."/>
            <person name="Gainer-Dewar J."/>
            <person name="Goldberg J."/>
            <person name="Griggs A."/>
            <person name="Gujja S."/>
            <person name="Hansen M."/>
            <person name="Howarth C."/>
            <person name="Imamovic A."/>
            <person name="Ireland A."/>
            <person name="Larimer J."/>
            <person name="McCowan C."/>
            <person name="Murphy C."/>
            <person name="Pearson M."/>
            <person name="Poon T.W."/>
            <person name="Priest M."/>
            <person name="Roberts A."/>
            <person name="Saif S."/>
            <person name="Shea T."/>
            <person name="Sisk P."/>
            <person name="Sykes S."/>
            <person name="Wortman J."/>
            <person name="Nusbaum C."/>
            <person name="Birren B."/>
        </authorList>
    </citation>
    <scope>NUCLEOTIDE SEQUENCE [LARGE SCALE GENOMIC DNA]</scope>
    <source>
        <strain evidence="1 2">CBS 110553</strain>
    </source>
</reference>
<gene>
    <name evidence="1" type="ORF">A1O5_11254</name>
</gene>
<dbReference type="RefSeq" id="XP_007750016.1">
    <property type="nucleotide sequence ID" value="XM_007751826.1"/>
</dbReference>
<dbReference type="AlphaFoldDB" id="W9WM56"/>
<name>W9WM56_9EURO</name>
<dbReference type="InterPro" id="IPR036188">
    <property type="entry name" value="FAD/NAD-bd_sf"/>
</dbReference>
<dbReference type="EMBL" id="AMGX01000024">
    <property type="protein sequence ID" value="EXJ65726.1"/>
    <property type="molecule type" value="Genomic_DNA"/>
</dbReference>
<dbReference type="OrthoDB" id="2219495at2759"/>
<dbReference type="STRING" id="1182543.W9WM56"/>
<evidence type="ECO:0000313" key="1">
    <source>
        <dbReference type="EMBL" id="EXJ65726.1"/>
    </source>
</evidence>
<dbReference type="HOGENOM" id="CLU_2670877_0_0_1"/>
<accession>W9WM56</accession>
<comment type="caution">
    <text evidence="1">The sequence shown here is derived from an EMBL/GenBank/DDBJ whole genome shotgun (WGS) entry which is preliminary data.</text>
</comment>
<organism evidence="1 2">
    <name type="scientific">Cladophialophora psammophila CBS 110553</name>
    <dbReference type="NCBI Taxonomy" id="1182543"/>
    <lineage>
        <taxon>Eukaryota</taxon>
        <taxon>Fungi</taxon>
        <taxon>Dikarya</taxon>
        <taxon>Ascomycota</taxon>
        <taxon>Pezizomycotina</taxon>
        <taxon>Eurotiomycetes</taxon>
        <taxon>Chaetothyriomycetidae</taxon>
        <taxon>Chaetothyriales</taxon>
        <taxon>Herpotrichiellaceae</taxon>
        <taxon>Cladophialophora</taxon>
    </lineage>
</organism>
<sequence>MSGDSGHGFKMMPIVGQWAVKLLENGQQVLPRWQWKQSQDKEGKQWGDEVSWRIGTTGEVEEILTEHERVVKGRL</sequence>
<protein>
    <submittedName>
        <fullName evidence="1">Uncharacterized protein</fullName>
    </submittedName>
</protein>
<dbReference type="Proteomes" id="UP000019471">
    <property type="component" value="Unassembled WGS sequence"/>
</dbReference>
<keyword evidence="2" id="KW-1185">Reference proteome</keyword>
<proteinExistence type="predicted"/>